<keyword evidence="9" id="KW-0804">Transcription</keyword>
<proteinExistence type="predicted"/>
<keyword evidence="7" id="KW-0805">Transcription regulation</keyword>
<evidence type="ECO:0000313" key="12">
    <source>
        <dbReference type="Ensembl" id="ENSSDAP00000004667.1"/>
    </source>
</evidence>
<keyword evidence="4" id="KW-0677">Repeat</keyword>
<evidence type="ECO:0000256" key="9">
    <source>
        <dbReference type="ARBA" id="ARBA00023163"/>
    </source>
</evidence>
<accession>A0A8C9P7U2</accession>
<name>A0A8C9P7U2_SPEDA</name>
<evidence type="ECO:0000256" key="8">
    <source>
        <dbReference type="ARBA" id="ARBA00023125"/>
    </source>
</evidence>
<dbReference type="Gene3D" id="3.30.710.10">
    <property type="entry name" value="Potassium Channel Kv1.1, Chain A"/>
    <property type="match status" value="1"/>
</dbReference>
<dbReference type="PANTHER" id="PTHR46105:SF29">
    <property type="entry name" value="ZINC FINGER AND BTB DOMAIN CONTAINING 12"/>
    <property type="match status" value="1"/>
</dbReference>
<feature type="domain" description="BTB" evidence="11">
    <location>
        <begin position="33"/>
        <end position="59"/>
    </location>
</feature>
<dbReference type="PROSITE" id="PS50097">
    <property type="entry name" value="BTB"/>
    <property type="match status" value="1"/>
</dbReference>
<keyword evidence="13" id="KW-1185">Reference proteome</keyword>
<dbReference type="GO" id="GO:0000981">
    <property type="term" value="F:DNA-binding transcription factor activity, RNA polymerase II-specific"/>
    <property type="evidence" value="ECO:0007669"/>
    <property type="project" value="TreeGrafter"/>
</dbReference>
<keyword evidence="3" id="KW-0479">Metal-binding</keyword>
<organism evidence="12 13">
    <name type="scientific">Spermophilus dauricus</name>
    <name type="common">Daurian ground squirrel</name>
    <dbReference type="NCBI Taxonomy" id="99837"/>
    <lineage>
        <taxon>Eukaryota</taxon>
        <taxon>Metazoa</taxon>
        <taxon>Chordata</taxon>
        <taxon>Craniata</taxon>
        <taxon>Vertebrata</taxon>
        <taxon>Euteleostomi</taxon>
        <taxon>Mammalia</taxon>
        <taxon>Eutheria</taxon>
        <taxon>Euarchontoglires</taxon>
        <taxon>Glires</taxon>
        <taxon>Rodentia</taxon>
        <taxon>Sciuromorpha</taxon>
        <taxon>Sciuridae</taxon>
        <taxon>Xerinae</taxon>
        <taxon>Marmotini</taxon>
        <taxon>Spermophilus</taxon>
    </lineage>
</organism>
<reference evidence="12" key="2">
    <citation type="submission" date="2025-09" db="UniProtKB">
        <authorList>
            <consortium name="Ensembl"/>
        </authorList>
    </citation>
    <scope>IDENTIFICATION</scope>
</reference>
<evidence type="ECO:0000313" key="13">
    <source>
        <dbReference type="Proteomes" id="UP000694422"/>
    </source>
</evidence>
<dbReference type="InterPro" id="IPR000210">
    <property type="entry name" value="BTB/POZ_dom"/>
</dbReference>
<evidence type="ECO:0000259" key="11">
    <source>
        <dbReference type="PROSITE" id="PS50097"/>
    </source>
</evidence>
<dbReference type="InterPro" id="IPR011333">
    <property type="entry name" value="SKP1/BTB/POZ_sf"/>
</dbReference>
<evidence type="ECO:0000256" key="4">
    <source>
        <dbReference type="ARBA" id="ARBA00022737"/>
    </source>
</evidence>
<dbReference type="Ensembl" id="ENSSDAT00000005355.1">
    <property type="protein sequence ID" value="ENSSDAP00000004667.1"/>
    <property type="gene ID" value="ENSSDAG00000004402.1"/>
</dbReference>
<comment type="function">
    <text evidence="1">May be involved in transcriptional regulation.</text>
</comment>
<evidence type="ECO:0000256" key="10">
    <source>
        <dbReference type="ARBA" id="ARBA00023242"/>
    </source>
</evidence>
<dbReference type="PANTHER" id="PTHR46105">
    <property type="entry name" value="AGAP004733-PA"/>
    <property type="match status" value="1"/>
</dbReference>
<dbReference type="Proteomes" id="UP000694422">
    <property type="component" value="Unplaced"/>
</dbReference>
<evidence type="ECO:0000256" key="1">
    <source>
        <dbReference type="ARBA" id="ARBA00003767"/>
    </source>
</evidence>
<keyword evidence="5" id="KW-0863">Zinc-finger</keyword>
<evidence type="ECO:0000256" key="6">
    <source>
        <dbReference type="ARBA" id="ARBA00022833"/>
    </source>
</evidence>
<evidence type="ECO:0000256" key="5">
    <source>
        <dbReference type="ARBA" id="ARBA00022771"/>
    </source>
</evidence>
<reference evidence="12" key="1">
    <citation type="submission" date="2025-08" db="UniProtKB">
        <authorList>
            <consortium name="Ensembl"/>
        </authorList>
    </citation>
    <scope>IDENTIFICATION</scope>
</reference>
<sequence length="86" mass="9715">MASGVEVLRFQLPGHEAATLRNMNQLRAEERFCDVTIVADSLKFRGHKVILAACSPFLRDQNSTARPLRRTCWRPAWLRSTSSSAN</sequence>
<evidence type="ECO:0000256" key="3">
    <source>
        <dbReference type="ARBA" id="ARBA00022723"/>
    </source>
</evidence>
<keyword evidence="10" id="KW-0539">Nucleus</keyword>
<dbReference type="AlphaFoldDB" id="A0A8C9P7U2"/>
<protein>
    <recommendedName>
        <fullName evidence="11">BTB domain-containing protein</fullName>
    </recommendedName>
</protein>
<keyword evidence="6" id="KW-0862">Zinc</keyword>
<dbReference type="Pfam" id="PF00651">
    <property type="entry name" value="BTB"/>
    <property type="match status" value="1"/>
</dbReference>
<comment type="subcellular location">
    <subcellularLocation>
        <location evidence="2">Nucleus</location>
    </subcellularLocation>
</comment>
<dbReference type="InterPro" id="IPR050457">
    <property type="entry name" value="ZnFinger_BTB_dom_contain"/>
</dbReference>
<evidence type="ECO:0000256" key="7">
    <source>
        <dbReference type="ARBA" id="ARBA00023015"/>
    </source>
</evidence>
<evidence type="ECO:0000256" key="2">
    <source>
        <dbReference type="ARBA" id="ARBA00004123"/>
    </source>
</evidence>
<dbReference type="GO" id="GO:0000978">
    <property type="term" value="F:RNA polymerase II cis-regulatory region sequence-specific DNA binding"/>
    <property type="evidence" value="ECO:0007669"/>
    <property type="project" value="TreeGrafter"/>
</dbReference>
<keyword evidence="8" id="KW-0238">DNA-binding</keyword>
<dbReference type="SUPFAM" id="SSF54695">
    <property type="entry name" value="POZ domain"/>
    <property type="match status" value="1"/>
</dbReference>